<sequence length="202" mass="22514">MSWVCSSCTIASFAGGWPDPSRGLCQHCIHRLLSIDPANRCGANYSYPPARGTGHWDRDRHPLARLEWQSTTEIHRPRICSVLLPCTILCHRHQDAWGFCMSWSSFSADHLHLGAIFLSLFTKHDASPTCMEEAHLHRLAGIILELSSKTQSNVVTRPIAMSFALLRDGQVALGRFQAEDVDPYQSGRAVGSYLRDATLVLD</sequence>
<protein>
    <submittedName>
        <fullName evidence="1">Uncharacterized protein</fullName>
    </submittedName>
</protein>
<evidence type="ECO:0000313" key="1">
    <source>
        <dbReference type="EMBL" id="PMD37406.1"/>
    </source>
</evidence>
<keyword evidence="2" id="KW-1185">Reference proteome</keyword>
<organism evidence="1 2">
    <name type="scientific">Hyaloscypha variabilis (strain UAMH 11265 / GT02V1 / F)</name>
    <name type="common">Meliniomyces variabilis</name>
    <dbReference type="NCBI Taxonomy" id="1149755"/>
    <lineage>
        <taxon>Eukaryota</taxon>
        <taxon>Fungi</taxon>
        <taxon>Dikarya</taxon>
        <taxon>Ascomycota</taxon>
        <taxon>Pezizomycotina</taxon>
        <taxon>Leotiomycetes</taxon>
        <taxon>Helotiales</taxon>
        <taxon>Hyaloscyphaceae</taxon>
        <taxon>Hyaloscypha</taxon>
        <taxon>Hyaloscypha variabilis</taxon>
    </lineage>
</organism>
<gene>
    <name evidence="1" type="ORF">L207DRAFT_75576</name>
</gene>
<dbReference type="AlphaFoldDB" id="A0A2J6RFW1"/>
<dbReference type="Proteomes" id="UP000235786">
    <property type="component" value="Unassembled WGS sequence"/>
</dbReference>
<accession>A0A2J6RFW1</accession>
<proteinExistence type="predicted"/>
<dbReference type="EMBL" id="KZ613949">
    <property type="protein sequence ID" value="PMD37406.1"/>
    <property type="molecule type" value="Genomic_DNA"/>
</dbReference>
<reference evidence="1 2" key="1">
    <citation type="submission" date="2016-04" db="EMBL/GenBank/DDBJ databases">
        <title>A degradative enzymes factory behind the ericoid mycorrhizal symbiosis.</title>
        <authorList>
            <consortium name="DOE Joint Genome Institute"/>
            <person name="Martino E."/>
            <person name="Morin E."/>
            <person name="Grelet G."/>
            <person name="Kuo A."/>
            <person name="Kohler A."/>
            <person name="Daghino S."/>
            <person name="Barry K."/>
            <person name="Choi C."/>
            <person name="Cichocki N."/>
            <person name="Clum A."/>
            <person name="Copeland A."/>
            <person name="Hainaut M."/>
            <person name="Haridas S."/>
            <person name="Labutti K."/>
            <person name="Lindquist E."/>
            <person name="Lipzen A."/>
            <person name="Khouja H.-R."/>
            <person name="Murat C."/>
            <person name="Ohm R."/>
            <person name="Olson A."/>
            <person name="Spatafora J."/>
            <person name="Veneault-Fourrey C."/>
            <person name="Henrissat B."/>
            <person name="Grigoriev I."/>
            <person name="Martin F."/>
            <person name="Perotto S."/>
        </authorList>
    </citation>
    <scope>NUCLEOTIDE SEQUENCE [LARGE SCALE GENOMIC DNA]</scope>
    <source>
        <strain evidence="1 2">F</strain>
    </source>
</reference>
<evidence type="ECO:0000313" key="2">
    <source>
        <dbReference type="Proteomes" id="UP000235786"/>
    </source>
</evidence>
<name>A0A2J6RFW1_HYAVF</name>